<dbReference type="Gene3D" id="2.30.29.80">
    <property type="match status" value="2"/>
</dbReference>
<feature type="compositionally biased region" description="Basic and acidic residues" evidence="1">
    <location>
        <begin position="1125"/>
        <end position="1143"/>
    </location>
</feature>
<feature type="compositionally biased region" description="Low complexity" evidence="1">
    <location>
        <begin position="2298"/>
        <end position="2308"/>
    </location>
</feature>
<protein>
    <submittedName>
        <fullName evidence="2">Uncharacterized protein</fullName>
    </submittedName>
</protein>
<feature type="compositionally biased region" description="Low complexity" evidence="1">
    <location>
        <begin position="2087"/>
        <end position="2121"/>
    </location>
</feature>
<feature type="compositionally biased region" description="Basic and acidic residues" evidence="1">
    <location>
        <begin position="450"/>
        <end position="459"/>
    </location>
</feature>
<feature type="compositionally biased region" description="Basic and acidic residues" evidence="1">
    <location>
        <begin position="2889"/>
        <end position="2902"/>
    </location>
</feature>
<evidence type="ECO:0000313" key="2">
    <source>
        <dbReference type="EMBL" id="WAS92598.1"/>
    </source>
</evidence>
<feature type="compositionally biased region" description="Pro residues" evidence="1">
    <location>
        <begin position="907"/>
        <end position="918"/>
    </location>
</feature>
<dbReference type="EMBL" id="CP114040">
    <property type="protein sequence ID" value="WAS92598.1"/>
    <property type="molecule type" value="Genomic_DNA"/>
</dbReference>
<gene>
    <name evidence="2" type="ORF">O0S08_40985</name>
</gene>
<feature type="compositionally biased region" description="Pro residues" evidence="1">
    <location>
        <begin position="1012"/>
        <end position="1042"/>
    </location>
</feature>
<dbReference type="InterPro" id="IPR036913">
    <property type="entry name" value="YegP-like_sf"/>
</dbReference>
<accession>A0ABY7H088</accession>
<name>A0ABY7H088_9BACT</name>
<feature type="compositionally biased region" description="Pro residues" evidence="1">
    <location>
        <begin position="824"/>
        <end position="836"/>
    </location>
</feature>
<feature type="compositionally biased region" description="Basic and acidic residues" evidence="1">
    <location>
        <begin position="923"/>
        <end position="940"/>
    </location>
</feature>
<feature type="region of interest" description="Disordered" evidence="1">
    <location>
        <begin position="2778"/>
        <end position="2806"/>
    </location>
</feature>
<reference evidence="2" key="1">
    <citation type="submission" date="2022-11" db="EMBL/GenBank/DDBJ databases">
        <title>Minimal conservation of predation-associated metabolite biosynthetic gene clusters underscores biosynthetic potential of Myxococcota including descriptions for ten novel species: Archangium lansinium sp. nov., Myxococcus landrumus sp. nov., Nannocystis bai.</title>
        <authorList>
            <person name="Ahearne A."/>
            <person name="Stevens C."/>
            <person name="Dowd S."/>
        </authorList>
    </citation>
    <scope>NUCLEOTIDE SEQUENCE</scope>
    <source>
        <strain evidence="2">Fl3</strain>
    </source>
</reference>
<feature type="region of interest" description="Disordered" evidence="1">
    <location>
        <begin position="1734"/>
        <end position="2121"/>
    </location>
</feature>
<feature type="compositionally biased region" description="Low complexity" evidence="1">
    <location>
        <begin position="497"/>
        <end position="507"/>
    </location>
</feature>
<feature type="compositionally biased region" description="Low complexity" evidence="1">
    <location>
        <begin position="952"/>
        <end position="962"/>
    </location>
</feature>
<proteinExistence type="predicted"/>
<feature type="region of interest" description="Disordered" evidence="1">
    <location>
        <begin position="3505"/>
        <end position="3524"/>
    </location>
</feature>
<evidence type="ECO:0000313" key="3">
    <source>
        <dbReference type="Proteomes" id="UP001164459"/>
    </source>
</evidence>
<feature type="compositionally biased region" description="Low complexity" evidence="1">
    <location>
        <begin position="2318"/>
        <end position="2328"/>
    </location>
</feature>
<evidence type="ECO:0000256" key="1">
    <source>
        <dbReference type="SAM" id="MobiDB-lite"/>
    </source>
</evidence>
<feature type="compositionally biased region" description="Low complexity" evidence="1">
    <location>
        <begin position="2276"/>
        <end position="2289"/>
    </location>
</feature>
<feature type="compositionally biased region" description="Basic and acidic residues" evidence="1">
    <location>
        <begin position="1418"/>
        <end position="1428"/>
    </location>
</feature>
<feature type="region of interest" description="Disordered" evidence="1">
    <location>
        <begin position="2563"/>
        <end position="2628"/>
    </location>
</feature>
<feature type="compositionally biased region" description="Low complexity" evidence="1">
    <location>
        <begin position="515"/>
        <end position="566"/>
    </location>
</feature>
<feature type="region of interest" description="Disordered" evidence="1">
    <location>
        <begin position="1113"/>
        <end position="1707"/>
    </location>
</feature>
<feature type="compositionally biased region" description="Polar residues" evidence="1">
    <location>
        <begin position="2023"/>
        <end position="2036"/>
    </location>
</feature>
<feature type="compositionally biased region" description="Basic and acidic residues" evidence="1">
    <location>
        <begin position="1328"/>
        <end position="1353"/>
    </location>
</feature>
<feature type="compositionally biased region" description="Low complexity" evidence="1">
    <location>
        <begin position="1578"/>
        <end position="1592"/>
    </location>
</feature>
<organism evidence="2 3">
    <name type="scientific">Nannocystis punicea</name>
    <dbReference type="NCBI Taxonomy" id="2995304"/>
    <lineage>
        <taxon>Bacteria</taxon>
        <taxon>Pseudomonadati</taxon>
        <taxon>Myxococcota</taxon>
        <taxon>Polyangia</taxon>
        <taxon>Nannocystales</taxon>
        <taxon>Nannocystaceae</taxon>
        <taxon>Nannocystis</taxon>
    </lineage>
</organism>
<feature type="compositionally biased region" description="Pro residues" evidence="1">
    <location>
        <begin position="2607"/>
        <end position="2622"/>
    </location>
</feature>
<feature type="compositionally biased region" description="Acidic residues" evidence="1">
    <location>
        <begin position="2064"/>
        <end position="2074"/>
    </location>
</feature>
<keyword evidence="3" id="KW-1185">Reference proteome</keyword>
<feature type="compositionally biased region" description="Low complexity" evidence="1">
    <location>
        <begin position="576"/>
        <end position="641"/>
    </location>
</feature>
<dbReference type="RefSeq" id="WP_269034955.1">
    <property type="nucleotide sequence ID" value="NZ_CP114040.1"/>
</dbReference>
<feature type="compositionally biased region" description="Pro residues" evidence="1">
    <location>
        <begin position="2903"/>
        <end position="2925"/>
    </location>
</feature>
<feature type="compositionally biased region" description="Low complexity" evidence="1">
    <location>
        <begin position="2200"/>
        <end position="2211"/>
    </location>
</feature>
<feature type="region of interest" description="Disordered" evidence="1">
    <location>
        <begin position="2149"/>
        <end position="2502"/>
    </location>
</feature>
<feature type="region of interest" description="Disordered" evidence="1">
    <location>
        <begin position="895"/>
        <end position="1058"/>
    </location>
</feature>
<feature type="compositionally biased region" description="Low complexity" evidence="1">
    <location>
        <begin position="1237"/>
        <end position="1249"/>
    </location>
</feature>
<feature type="compositionally biased region" description="Basic and acidic residues" evidence="1">
    <location>
        <begin position="2393"/>
        <end position="2404"/>
    </location>
</feature>
<feature type="compositionally biased region" description="Pro residues" evidence="1">
    <location>
        <begin position="483"/>
        <end position="495"/>
    </location>
</feature>
<feature type="region of interest" description="Disordered" evidence="1">
    <location>
        <begin position="2881"/>
        <end position="2931"/>
    </location>
</feature>
<dbReference type="SUPFAM" id="SSF160113">
    <property type="entry name" value="YegP-like"/>
    <property type="match status" value="1"/>
</dbReference>
<feature type="compositionally biased region" description="Low complexity" evidence="1">
    <location>
        <begin position="1642"/>
        <end position="1656"/>
    </location>
</feature>
<feature type="region of interest" description="Disordered" evidence="1">
    <location>
        <begin position="420"/>
        <end position="842"/>
    </location>
</feature>
<feature type="compositionally biased region" description="Low complexity" evidence="1">
    <location>
        <begin position="2586"/>
        <end position="2606"/>
    </location>
</feature>
<feature type="compositionally biased region" description="Low complexity" evidence="1">
    <location>
        <begin position="2150"/>
        <end position="2161"/>
    </location>
</feature>
<feature type="region of interest" description="Disordered" evidence="1">
    <location>
        <begin position="2720"/>
        <end position="2739"/>
    </location>
</feature>
<sequence>MYFRVVQQSRDALAFQVVLEGERVGLTSVEFRDQTAVQRAIEAVIASLREGVDASLQVDGDSYHFTLRGEDGGLLARGNAYASPAQADAGLAELQHWAGTVERFRVVNLARPQKSGARPVDTIQVAVRYDLEACSRAKKSGLELLNRASDGLFTAHVHGERGEVLLYLRGFTTRFARDEQVESVLVAAADPRRYDRREAEGRRYFVLTARNGREIARSPWLASEVECDAAIAQLVQLAPGEAKEYVAARTRRKVAESGYDLTRRSTSGVAGFEAFRADDGHHYFHFNDERGEVLLFSHGYSTPKARDHGIRSLLKGAGDPVCYRVAADELRFAISAVNGRELARSRLFGSRAALDRAIAWIRSDIVQFGRKYGIRLWESSFIELPHELAGSDGSAPSQDPDELARQALDASGDATLSRLAAPAPAPAPNASSRQSPGARPDATAPSPESPRQDSARDAHSSTLAPRPDSPPPDASPSNLAPRPDSPSAPDAPPSNLPARPDSPSAPDASPPNLPARPDSPSAPDASPSNLASRPDSPSAPDASPSNLPARPDSPSAPDASPSNLPARLDSPHSSAPDALPSDLHSPSDSPRSVSPSNLASPPKSSHPSSPAVPLSHLASPSDSPPLSSSDASALPSNLASQPDPPRPRSSDASGPVAHSSDLSSPEAADLSRVPEPHSPGSVDHTPSLHSPGSVDPVGALHSLDSAPLASSRQSPDSVAPSLHSPDSVDPAGSIDPTLSLHSSGSVGPADSLHSPATDPRHPLAPVAVPSEPQDPASATLSPALTLDAAVRPEGAGPLREDVDAIELPELQLFDPSPRRSDSLPRPPAADPDPPSGPFSARELDDALAPLTALEFDDAAPIAIDPEDSATFAAASVHALPHVPLADEDSLTIELGSTDLSTFAPASPHHPPPPLPVEPPTIRAAHESEPPPRSVPEHPHSLDLSLSHPPQRPDVSPHSPLDPSHSHGSHSTSEPTHPLDLSLPHPPQHPDVSLQSPPYRPHPLDLSLARPQGPEPRQPAGPVRPRPPPHPRAVATFPPPFTPTPIEEPEVATSVQSEDSLTIELDSPDASTFAAAESMRAASILETPPDGEQDPSQSLVLVEAAPFTEAAVILGSGPASIETTVDEPRPRATPDMSSRSHEDSLTLALDALEAPTAPLEALAVPASSSSPDADTPPPVQSSPADGPAHSQPPPPATTASLTGRGDAPLLASLASESPRLRDAATLSSSPEAREDSLTRALDALDLASASQPPSAGTVRSADLPSRAAEARDDSPLREPLAPSPDPVSPLQAREDSLTRALDTLDVSPTEPASAGTDVTLDLPSPSTGPREESRPHLTPSRDHTSSLSRREDSLTRALDALDVSSPEAPSAPDHPPREPESSADSQSLESLAPAPDSTNAREASQPHRAPSPHLSAPLLRRDDSPEDHLTPAPGPNAPRLRPEDSLTRALDALDVSSPSEATPADTAARLDLPAHPRPHAPQAAEASLPFSADPPNYAIEDLAPQPGDSLTSLAAIAAQDSGGFSAPSRSIDPGDSLTAAIDGLQAPEITDHDPADSLSAIARLQSPAHPRASGDARSAENAASDSSAAPQSPDLDHGDSLTAAIDGLKAPEITDQDPADSLFAIARLQSPTHPRASGDARSAENAASDSSAAPQSPDLDHGDVITALQSRDLTPPRLDSGDSLSAIAQLEDDSPSRDLSATPGDSLSAIAQLEDDSPSRDLSATPGDSLSAIAQLVDDSPSHDLSAAPGDSLSTLAGRDSHYSESPDLSPDPDDSLSTLVGRDSHYSESPDLSAPPGDSTLVGRDSHHSESPDLSPDPGDSLSTLADRDSHYSESPDLSAPPGNSLSALADREPRASGVRPSPGARVDLHRSPPLREPAPVPDPADSLTDLAVLDPQDSGSAPVSIDPGDSLNPLTARDPQDPGDAPASHRVDPADSLNALTARDPQDPGDAPASHRVDPADSLNALTARDPQDPGDVSASPRVDPADSLTALAILDPPDSIGPPRRRTERWAPVFLTRERSGPSQAPSPAESLTSLAVLEPDDDDAPRPPPIASRDSRPFPLVDDDDDADDTDLSATDPAAPPEPIAESILAAPQPEQSSRSDSAHSSSDPPVLVQPPLLSPLEDAAPLYRLSAPPLPVHAGPLISEVAPAEPAPAATAPHGDDAVADDSAPSRASGPRQSASRPESRPTARQPPRPPSAGSSRPRSEPSTAAEPSRAPSGHSPPAREPSGGAPRAVGSAHSQPPHAPTDTSRRRSAPFSEPPRPHIPSNESSRPHPAASPSSSPLAPTGDSSRPHPAASLPSSPLATTGDSSRPHPAASLPSSPLATTGDSSRPHPAAPLPSSPLAPTGDSSRPHPAASLPSSPRPHTPSGDSSRPLPAASPPSAPLAHARSGDSSRPHADALEPLTAPGLSSESSHPAAPSRAHESSAPRSQESSLSPGGSLTPPDDSSNRASAGEPPPTEPTRAPHQPAEAPAGRDESTPAVALDESFPARSSAPHFASSLPAAASAITASPLPDPARVAPPAAWIPPHRPASGSGFIPPITNPYPRPFIPPGTLAALGLASRPGSANAASTSPAPGTSLVAGTSAPSTSPAPDTSPGAPLLTPEPPPPAPFLDPPVSGPVSPFDATLLPDLGLLVARDLGGDLPRAEAPALVPELDILLRDTIAGPRKREGSAPLFAARREPSSTHAVPTLLARREPSSAQSSPALVPALDLLELESPSGPKPRRSLPNLIPGPGAPVTVILDRPLADPPLRRSLPNLIPEPGASLPPLSLVESARREPPASEPPVPKDISQSAPAASPPIPLHDLPTLVQVGLAVTQPAPVKPADAPVPPTKVPLTIPRLPPIRMAPSARDRWLRVGVVLAALVFLGAVASRLNRSSEPASEVAERASDESLDRVEPPPVEPPPAEPPPAVIPPSPAPPLAGAALDCPESADPAIGLMVTPFAPLAGQPLRIVAATLADDVPLALHLLAGDAPAQPLDAHVHPGTPSSVIADFTPASAGEVTFAVVRDGAAITCLKVQVLGEPPQRPPFAAKGRAWPVERAWTAGEEALYSAWVRQLFSASPDPKASIERLDVATGDPARNFLHDALGLQEDRADNPVGLRLKPDGADLPYFVRAYWSWKRRLPFAYRKCQRGGDGKPPRCGDARTNLDPGPGFTMPATELARAQRFFFRNLGWGVHAGNARTAVGDSTSDLYPVRLDHRGLRPGAVYADPYGHVFLLVDLVPAQDGEPGALLAVDGEPDGQIVRREFWEGLFLWSTEPALGGVGFKQFRPVVRQAGGGLAQLSDAAIAAAPDLGDIWTAPGELAGTAFYDAVIALVEPPPWDASQRQREAVAAFAELARSRVEPIARAAEFARDRQRAIAMPKGWEVFEATGAWESHSTPGRDLRLLIALDVVRGLPDRVRARPNLYATDGDPEARARALADELDVLLRDPRHAITYTRSDGSEWTLGLRDLVDREAALELAYNPNDCPELRWGAPEGSDELSTCSFRAPEDQRARMEAYRGWLHQRRPPARGDKSP</sequence>
<feature type="compositionally biased region" description="Low complexity" evidence="1">
    <location>
        <begin position="1144"/>
        <end position="1172"/>
    </location>
</feature>
<feature type="compositionally biased region" description="Low complexity" evidence="1">
    <location>
        <begin position="2437"/>
        <end position="2448"/>
    </location>
</feature>
<dbReference type="Proteomes" id="UP001164459">
    <property type="component" value="Chromosome"/>
</dbReference>